<feature type="signal peptide" evidence="2">
    <location>
        <begin position="1"/>
        <end position="25"/>
    </location>
</feature>
<feature type="chain" id="PRO_5007284503" description="Secreted protein" evidence="2">
    <location>
        <begin position="26"/>
        <end position="94"/>
    </location>
</feature>
<keyword evidence="2" id="KW-0732">Signal</keyword>
<name>A0A131YBC8_RHIAP</name>
<organism evidence="3">
    <name type="scientific">Rhipicephalus appendiculatus</name>
    <name type="common">Brown ear tick</name>
    <dbReference type="NCBI Taxonomy" id="34631"/>
    <lineage>
        <taxon>Eukaryota</taxon>
        <taxon>Metazoa</taxon>
        <taxon>Ecdysozoa</taxon>
        <taxon>Arthropoda</taxon>
        <taxon>Chelicerata</taxon>
        <taxon>Arachnida</taxon>
        <taxon>Acari</taxon>
        <taxon>Parasitiformes</taxon>
        <taxon>Ixodida</taxon>
        <taxon>Ixodoidea</taxon>
        <taxon>Ixodidae</taxon>
        <taxon>Rhipicephalinae</taxon>
        <taxon>Rhipicephalus</taxon>
        <taxon>Rhipicephalus</taxon>
    </lineage>
</organism>
<accession>A0A131YBC8</accession>
<evidence type="ECO:0000256" key="1">
    <source>
        <dbReference type="SAM" id="MobiDB-lite"/>
    </source>
</evidence>
<evidence type="ECO:0008006" key="4">
    <source>
        <dbReference type="Google" id="ProtNLM"/>
    </source>
</evidence>
<dbReference type="EMBL" id="GEDV01012719">
    <property type="protein sequence ID" value="JAP75838.1"/>
    <property type="molecule type" value="Transcribed_RNA"/>
</dbReference>
<feature type="compositionally biased region" description="Pro residues" evidence="1">
    <location>
        <begin position="57"/>
        <end position="73"/>
    </location>
</feature>
<protein>
    <recommendedName>
        <fullName evidence="4">Secreted protein</fullName>
    </recommendedName>
</protein>
<reference evidence="3" key="1">
    <citation type="journal article" date="2016" name="Ticks Tick Borne Dis.">
        <title>De novo assembly and annotation of the salivary gland transcriptome of Rhipicephalus appendiculatus male and female ticks during blood feeding.</title>
        <authorList>
            <person name="de Castro M.H."/>
            <person name="de Klerk D."/>
            <person name="Pienaar R."/>
            <person name="Latif A.A."/>
            <person name="Rees D.J."/>
            <person name="Mans B.J."/>
        </authorList>
    </citation>
    <scope>NUCLEOTIDE SEQUENCE</scope>
    <source>
        <tissue evidence="3">Salivary glands</tissue>
    </source>
</reference>
<proteinExistence type="predicted"/>
<evidence type="ECO:0000313" key="3">
    <source>
        <dbReference type="EMBL" id="JAP75838.1"/>
    </source>
</evidence>
<sequence length="94" mass="10515">MKISCILRFLIVSVLLLSTIHEGRLYVLRGTCLKHKGSRVQHKRRLCGRLALSTPRSTPPPRPPPFPYPPFRPPGRKAALTQKKKISHLGKAAA</sequence>
<feature type="region of interest" description="Disordered" evidence="1">
    <location>
        <begin position="51"/>
        <end position="94"/>
    </location>
</feature>
<dbReference type="AlphaFoldDB" id="A0A131YBC8"/>
<evidence type="ECO:0000256" key="2">
    <source>
        <dbReference type="SAM" id="SignalP"/>
    </source>
</evidence>